<dbReference type="Proteomes" id="UP000243679">
    <property type="component" value="Chromosome"/>
</dbReference>
<name>A0A1Q2SMV6_9GAMM</name>
<dbReference type="InterPro" id="IPR000836">
    <property type="entry name" value="PRTase_dom"/>
</dbReference>
<evidence type="ECO:0000259" key="1">
    <source>
        <dbReference type="Pfam" id="PF12500"/>
    </source>
</evidence>
<organism evidence="3 4">
    <name type="scientific">Candidatus Nitrosoglobus terrae</name>
    <dbReference type="NCBI Taxonomy" id="1630141"/>
    <lineage>
        <taxon>Bacteria</taxon>
        <taxon>Pseudomonadati</taxon>
        <taxon>Pseudomonadota</taxon>
        <taxon>Gammaproteobacteria</taxon>
        <taxon>Chromatiales</taxon>
        <taxon>Chromatiaceae</taxon>
        <taxon>Candidatus Nitrosoglobus</taxon>
    </lineage>
</organism>
<dbReference type="InterPro" id="IPR041688">
    <property type="entry name" value="PRTase_2"/>
</dbReference>
<dbReference type="CDD" id="cd06223">
    <property type="entry name" value="PRTases_typeI"/>
    <property type="match status" value="1"/>
</dbReference>
<protein>
    <submittedName>
        <fullName evidence="3">Hypothetical conserved protein</fullName>
    </submittedName>
</protein>
<dbReference type="InterPro" id="IPR011214">
    <property type="entry name" value="UCP020967"/>
</dbReference>
<dbReference type="AlphaFoldDB" id="A0A1Q2SMV6"/>
<evidence type="ECO:0000259" key="2">
    <source>
        <dbReference type="Pfam" id="PF15609"/>
    </source>
</evidence>
<proteinExistence type="predicted"/>
<evidence type="ECO:0000313" key="4">
    <source>
        <dbReference type="Proteomes" id="UP000243679"/>
    </source>
</evidence>
<dbReference type="InterPro" id="IPR029057">
    <property type="entry name" value="PRTase-like"/>
</dbReference>
<dbReference type="SUPFAM" id="SSF53271">
    <property type="entry name" value="PRTase-like"/>
    <property type="match status" value="1"/>
</dbReference>
<dbReference type="PIRSF" id="PIRSF020967">
    <property type="entry name" value="UCP020967"/>
    <property type="match status" value="1"/>
</dbReference>
<keyword evidence="4" id="KW-1185">Reference proteome</keyword>
<dbReference type="RefSeq" id="WP_096527013.1">
    <property type="nucleotide sequence ID" value="NZ_AP014836.1"/>
</dbReference>
<sequence length="365" mass="40453">MSQYIHLTAGILKIDLHKSDLSLDYLLGFASRINPKRGYLFVSKVLGKHIPCKPSIMRGIYNRLAALLPKVSDPVIFIGMAETATGLGAGVADSFVKLTAYGDVVFQHTTRHKLSAAEWVCFDEIHSHAPSHILYQPLPALWQQFLKAKTLVLVDDEISTGRTLTQLGRELIGKLPNIGSVILLSIVNWLSATQKQAIQESFARAVSFINLLEGTFSFIPNVGFKPVLPKKVKRLQPTLQARQDIGRRGMNMREALIIKGPYPKRHNVSVVGTGEFLFQPFLWAESLEKEGFNVLFQSTTRSPIQVGDSIGASLCFKDEYKEGIDHYLHNPPCGREIIIAYELAKLAANHNLPEQIGGSIWGVNG</sequence>
<dbReference type="InterPro" id="IPR022537">
    <property type="entry name" value="TRSP_dom"/>
</dbReference>
<dbReference type="OrthoDB" id="56827at2"/>
<dbReference type="Pfam" id="PF12500">
    <property type="entry name" value="TRSP"/>
    <property type="match status" value="1"/>
</dbReference>
<accession>A0A1Q2SMV6</accession>
<feature type="domain" description="TRSP" evidence="1">
    <location>
        <begin position="247"/>
        <end position="332"/>
    </location>
</feature>
<dbReference type="KEGG" id="ntt:TAO_1094"/>
<evidence type="ECO:0000313" key="3">
    <source>
        <dbReference type="EMBL" id="BAW80464.1"/>
    </source>
</evidence>
<gene>
    <name evidence="3" type="ORF">TAO_1094</name>
</gene>
<feature type="domain" description="Orotate phosphoribosyltransferase-like" evidence="2">
    <location>
        <begin position="26"/>
        <end position="215"/>
    </location>
</feature>
<dbReference type="Pfam" id="PF15609">
    <property type="entry name" value="PRTase_2"/>
    <property type="match status" value="1"/>
</dbReference>
<reference evidence="3 4" key="1">
    <citation type="journal article" date="2017" name="ISME J.">
        <title>An acid-tolerant ammonia-oxidizing ?-proteobacterium from soil.</title>
        <authorList>
            <person name="Hayatsu M."/>
            <person name="Tago K."/>
            <person name="Uchiyama I."/>
            <person name="Toyoda A."/>
            <person name="Wang Y."/>
            <person name="Shimomura Y."/>
            <person name="Okubo T."/>
            <person name="Kurisu F."/>
            <person name="Hirono Y."/>
            <person name="Nonaka K."/>
            <person name="Akiyama H."/>
            <person name="Itoh T."/>
            <person name="Takami H."/>
        </authorList>
    </citation>
    <scope>NUCLEOTIDE SEQUENCE [LARGE SCALE GENOMIC DNA]</scope>
    <source>
        <strain evidence="3 4">TAO100</strain>
    </source>
</reference>
<dbReference type="EMBL" id="AP014836">
    <property type="protein sequence ID" value="BAW80464.1"/>
    <property type="molecule type" value="Genomic_DNA"/>
</dbReference>